<evidence type="ECO:0000313" key="9">
    <source>
        <dbReference type="Proteomes" id="UP001060336"/>
    </source>
</evidence>
<dbReference type="GO" id="GO:0016784">
    <property type="term" value="F:3-mercaptopyruvate sulfurtransferase activity"/>
    <property type="evidence" value="ECO:0007669"/>
    <property type="project" value="UniProtKB-EC"/>
</dbReference>
<feature type="domain" description="Rhodanese" evidence="7">
    <location>
        <begin position="20"/>
        <end position="137"/>
    </location>
</feature>
<dbReference type="Pfam" id="PF00581">
    <property type="entry name" value="Rhodanese"/>
    <property type="match status" value="2"/>
</dbReference>
<dbReference type="InterPro" id="IPR001307">
    <property type="entry name" value="Thiosulphate_STrfase_CS"/>
</dbReference>
<dbReference type="GO" id="GO:0004792">
    <property type="term" value="F:thiosulfate-cyanide sulfurtransferase activity"/>
    <property type="evidence" value="ECO:0007669"/>
    <property type="project" value="InterPro"/>
</dbReference>
<feature type="domain" description="Rhodanese" evidence="7">
    <location>
        <begin position="167"/>
        <end position="282"/>
    </location>
</feature>
<protein>
    <recommendedName>
        <fullName evidence="6">Sulfurtransferase</fullName>
    </recommendedName>
</protein>
<sequence>MDYVNPQALVSTEWLAANLDNTSVKILDASYHLPNVDRNADEEYREKHIPGAVRFDIDDVKDPSNPLPHMIPDAETFASKVGVLGISSGDHVVVYDAYGMMSAARVWWMFRLFGHDRVSVLNGGLPKWLAESRSVSSGTESLPAAIFSASFRPELVTDVPALLGNIESRERVVIDARAAERYAGTAPEPRAGLRSGHIPGSLSLPFGNLLAADKTLLPADELKKRFVDDLGLDLSQPAATTCGSGVTACVLSLGLYLLGKEDVAVYDGSWSEWGGHPETPVEAG</sequence>
<comment type="catalytic activity">
    <reaction evidence="5">
        <text>2-oxo-3-sulfanylpropanoate + [thioredoxin]-dithiol = [thioredoxin]-disulfide + hydrogen sulfide + pyruvate + H(+)</text>
        <dbReference type="Rhea" id="RHEA:21740"/>
        <dbReference type="Rhea" id="RHEA-COMP:10698"/>
        <dbReference type="Rhea" id="RHEA-COMP:10700"/>
        <dbReference type="ChEBI" id="CHEBI:15361"/>
        <dbReference type="ChEBI" id="CHEBI:15378"/>
        <dbReference type="ChEBI" id="CHEBI:29919"/>
        <dbReference type="ChEBI" id="CHEBI:29950"/>
        <dbReference type="ChEBI" id="CHEBI:50058"/>
        <dbReference type="ChEBI" id="CHEBI:57678"/>
        <dbReference type="EC" id="2.8.1.2"/>
    </reaction>
    <physiologicalReaction direction="left-to-right" evidence="5">
        <dbReference type="Rhea" id="RHEA:21741"/>
    </physiologicalReaction>
</comment>
<gene>
    <name evidence="8" type="primary">sseA</name>
    <name evidence="8" type="ORF">NUH88_22075</name>
</gene>
<reference evidence="8" key="1">
    <citation type="submission" date="2022-08" db="EMBL/GenBank/DDBJ databases">
        <title>Nisaea acidiphila sp. nov., isolated from a marine algal debris and emended description of the genus Nisaea Urios et al. 2008.</title>
        <authorList>
            <person name="Kwon K."/>
        </authorList>
    </citation>
    <scope>NUCLEOTIDE SEQUENCE</scope>
    <source>
        <strain evidence="8">MEBiC11861</strain>
    </source>
</reference>
<evidence type="ECO:0000259" key="7">
    <source>
        <dbReference type="PROSITE" id="PS50206"/>
    </source>
</evidence>
<evidence type="ECO:0000256" key="6">
    <source>
        <dbReference type="RuleBase" id="RU000507"/>
    </source>
</evidence>
<dbReference type="CDD" id="cd01449">
    <property type="entry name" value="TST_Repeat_2"/>
    <property type="match status" value="1"/>
</dbReference>
<accession>A0A9J7AX75</accession>
<dbReference type="SUPFAM" id="SSF52821">
    <property type="entry name" value="Rhodanese/Cell cycle control phosphatase"/>
    <property type="match status" value="2"/>
</dbReference>
<dbReference type="FunFam" id="3.40.250.10:FF:000015">
    <property type="entry name" value="Sulfurtransferase"/>
    <property type="match status" value="1"/>
</dbReference>
<dbReference type="AlphaFoldDB" id="A0A9J7AX75"/>
<keyword evidence="4" id="KW-0677">Repeat</keyword>
<dbReference type="InterPro" id="IPR036873">
    <property type="entry name" value="Rhodanese-like_dom_sf"/>
</dbReference>
<dbReference type="PANTHER" id="PTHR11364">
    <property type="entry name" value="THIOSULFATE SULFERTANSFERASE"/>
    <property type="match status" value="1"/>
</dbReference>
<dbReference type="EMBL" id="CP102480">
    <property type="protein sequence ID" value="UUX50061.1"/>
    <property type="molecule type" value="Genomic_DNA"/>
</dbReference>
<dbReference type="RefSeq" id="WP_257769050.1">
    <property type="nucleotide sequence ID" value="NZ_CP102480.1"/>
</dbReference>
<evidence type="ECO:0000256" key="1">
    <source>
        <dbReference type="ARBA" id="ARBA00004496"/>
    </source>
</evidence>
<dbReference type="SMART" id="SM00450">
    <property type="entry name" value="RHOD"/>
    <property type="match status" value="2"/>
</dbReference>
<dbReference type="NCBIfam" id="NF008557">
    <property type="entry name" value="PRK11493.1"/>
    <property type="match status" value="1"/>
</dbReference>
<comment type="subcellular location">
    <subcellularLocation>
        <location evidence="1">Cytoplasm</location>
    </subcellularLocation>
</comment>
<evidence type="ECO:0000313" key="8">
    <source>
        <dbReference type="EMBL" id="UUX50061.1"/>
    </source>
</evidence>
<dbReference type="FunFam" id="3.40.250.10:FF:000001">
    <property type="entry name" value="Sulfurtransferase"/>
    <property type="match status" value="1"/>
</dbReference>
<keyword evidence="2" id="KW-0963">Cytoplasm</keyword>
<dbReference type="PROSITE" id="PS00683">
    <property type="entry name" value="RHODANESE_2"/>
    <property type="match status" value="1"/>
</dbReference>
<dbReference type="PROSITE" id="PS00380">
    <property type="entry name" value="RHODANESE_1"/>
    <property type="match status" value="1"/>
</dbReference>
<dbReference type="PANTHER" id="PTHR11364:SF27">
    <property type="entry name" value="SULFURTRANSFERASE"/>
    <property type="match status" value="1"/>
</dbReference>
<dbReference type="Proteomes" id="UP001060336">
    <property type="component" value="Chromosome"/>
</dbReference>
<dbReference type="GO" id="GO:0005737">
    <property type="term" value="C:cytoplasm"/>
    <property type="evidence" value="ECO:0007669"/>
    <property type="project" value="UniProtKB-SubCell"/>
</dbReference>
<evidence type="ECO:0000256" key="5">
    <source>
        <dbReference type="ARBA" id="ARBA00051793"/>
    </source>
</evidence>
<dbReference type="CDD" id="cd01448">
    <property type="entry name" value="TST_Repeat_1"/>
    <property type="match status" value="1"/>
</dbReference>
<dbReference type="InterPro" id="IPR045078">
    <property type="entry name" value="TST/MPST-like"/>
</dbReference>
<dbReference type="InterPro" id="IPR001763">
    <property type="entry name" value="Rhodanese-like_dom"/>
</dbReference>
<evidence type="ECO:0000256" key="4">
    <source>
        <dbReference type="ARBA" id="ARBA00022737"/>
    </source>
</evidence>
<dbReference type="Gene3D" id="3.40.250.10">
    <property type="entry name" value="Rhodanese-like domain"/>
    <property type="match status" value="2"/>
</dbReference>
<evidence type="ECO:0000256" key="2">
    <source>
        <dbReference type="ARBA" id="ARBA00022490"/>
    </source>
</evidence>
<evidence type="ECO:0000256" key="3">
    <source>
        <dbReference type="ARBA" id="ARBA00022679"/>
    </source>
</evidence>
<dbReference type="PROSITE" id="PS50206">
    <property type="entry name" value="RHODANESE_3"/>
    <property type="match status" value="2"/>
</dbReference>
<name>A0A9J7AX75_9PROT</name>
<keyword evidence="3 6" id="KW-0808">Transferase</keyword>
<keyword evidence="9" id="KW-1185">Reference proteome</keyword>
<organism evidence="8 9">
    <name type="scientific">Nisaea acidiphila</name>
    <dbReference type="NCBI Taxonomy" id="1862145"/>
    <lineage>
        <taxon>Bacteria</taxon>
        <taxon>Pseudomonadati</taxon>
        <taxon>Pseudomonadota</taxon>
        <taxon>Alphaproteobacteria</taxon>
        <taxon>Rhodospirillales</taxon>
        <taxon>Thalassobaculaceae</taxon>
        <taxon>Nisaea</taxon>
    </lineage>
</organism>
<dbReference type="KEGG" id="naci:NUH88_22075"/>
<proteinExistence type="predicted"/>